<organism evidence="2 3">
    <name type="scientific">Gigaspora margarita</name>
    <dbReference type="NCBI Taxonomy" id="4874"/>
    <lineage>
        <taxon>Eukaryota</taxon>
        <taxon>Fungi</taxon>
        <taxon>Fungi incertae sedis</taxon>
        <taxon>Mucoromycota</taxon>
        <taxon>Glomeromycotina</taxon>
        <taxon>Glomeromycetes</taxon>
        <taxon>Diversisporales</taxon>
        <taxon>Gigasporaceae</taxon>
        <taxon>Gigaspora</taxon>
    </lineage>
</organism>
<dbReference type="Proteomes" id="UP000789901">
    <property type="component" value="Unassembled WGS sequence"/>
</dbReference>
<evidence type="ECO:0000313" key="3">
    <source>
        <dbReference type="Proteomes" id="UP000789901"/>
    </source>
</evidence>
<sequence>MNNIKTHVMFIPLTIQSLYCAWSDALSPIVTPYTIAYQHLNTKTLEVKKALHIHPRRWGSLASVEVNEYEELPSSKSHTPNRKHIMRLAKPSLPI</sequence>
<gene>
    <name evidence="2" type="ORF">GMARGA_LOCUS26102</name>
</gene>
<keyword evidence="3" id="KW-1185">Reference proteome</keyword>
<comment type="caution">
    <text evidence="2">The sequence shown here is derived from an EMBL/GenBank/DDBJ whole genome shotgun (WGS) entry which is preliminary data.</text>
</comment>
<feature type="signal peptide" evidence="1">
    <location>
        <begin position="1"/>
        <end position="25"/>
    </location>
</feature>
<proteinExistence type="predicted"/>
<dbReference type="EMBL" id="CAJVQB010029831">
    <property type="protein sequence ID" value="CAG8814668.1"/>
    <property type="molecule type" value="Genomic_DNA"/>
</dbReference>
<protein>
    <submittedName>
        <fullName evidence="2">26786_t:CDS:1</fullName>
    </submittedName>
</protein>
<evidence type="ECO:0000313" key="2">
    <source>
        <dbReference type="EMBL" id="CAG8814668.1"/>
    </source>
</evidence>
<name>A0ABN7W425_GIGMA</name>
<feature type="chain" id="PRO_5045040743" evidence="1">
    <location>
        <begin position="26"/>
        <end position="95"/>
    </location>
</feature>
<evidence type="ECO:0000256" key="1">
    <source>
        <dbReference type="SAM" id="SignalP"/>
    </source>
</evidence>
<reference evidence="2 3" key="1">
    <citation type="submission" date="2021-06" db="EMBL/GenBank/DDBJ databases">
        <authorList>
            <person name="Kallberg Y."/>
            <person name="Tangrot J."/>
            <person name="Rosling A."/>
        </authorList>
    </citation>
    <scope>NUCLEOTIDE SEQUENCE [LARGE SCALE GENOMIC DNA]</scope>
    <source>
        <strain evidence="2 3">120-4 pot B 10/14</strain>
    </source>
</reference>
<accession>A0ABN7W425</accession>
<keyword evidence="1" id="KW-0732">Signal</keyword>